<feature type="region of interest" description="Disordered" evidence="2">
    <location>
        <begin position="1"/>
        <end position="40"/>
    </location>
</feature>
<feature type="region of interest" description="Disordered" evidence="2">
    <location>
        <begin position="343"/>
        <end position="431"/>
    </location>
</feature>
<keyword evidence="4" id="KW-1185">Reference proteome</keyword>
<sequence length="448" mass="49695">MTEEHTPDSDVQQPQANPLAEPEGDILDGETIASYPSETGGFQPVSDVSVALDLDALTHDSLNWQEIEGAAQQCIPPEMMETLQAELEEVRRNNAALLDRINHLETALAHSQQALQLYQERQPATEALLSQRLEEINVLREESQHAISEREQSEREARGKQILVETLTEQLEGAHDRVAQLERDCAIAQQRSHEQATQLNQRDKFCIDLQTRLHRQQRYTLQFKNALDRCLQLSESDEKTSDTDGLAELSSPQLTGIDRTLTPKAIAIQPWSAIAEPTSSIEWNSPASQPETLGEGVPMPPVEIAPSIESTEFETSATDQSPMLSLHSSEELMPAEKALEIDAVGNDRTMETPSLGSEWDIPENESADVSRLEDNTDEPTSDSASTEEMITISDREPSISHHSTESHGTESAVNLPQGNWPSPLVYPLRPPKKRKSLAAIELPSFPRS</sequence>
<organism evidence="3 4">
    <name type="scientific">Roseofilum casamattae BLCC-M143</name>
    <dbReference type="NCBI Taxonomy" id="3022442"/>
    <lineage>
        <taxon>Bacteria</taxon>
        <taxon>Bacillati</taxon>
        <taxon>Cyanobacteriota</taxon>
        <taxon>Cyanophyceae</taxon>
        <taxon>Desertifilales</taxon>
        <taxon>Desertifilaceae</taxon>
        <taxon>Roseofilum</taxon>
        <taxon>Roseofilum casamattae</taxon>
    </lineage>
</organism>
<gene>
    <name evidence="3" type="ORF">PMH09_06255</name>
</gene>
<evidence type="ECO:0000256" key="2">
    <source>
        <dbReference type="SAM" id="MobiDB-lite"/>
    </source>
</evidence>
<feature type="compositionally biased region" description="Basic and acidic residues" evidence="2">
    <location>
        <begin position="393"/>
        <end position="408"/>
    </location>
</feature>
<accession>A0ABT7BWA5</accession>
<reference evidence="3 4" key="1">
    <citation type="submission" date="2023-01" db="EMBL/GenBank/DDBJ databases">
        <title>Novel diversity within Roseofilum (Cyanobacteria; Desertifilaceae) from marine benthic mats with descriptions of four novel species.</title>
        <authorList>
            <person name="Wang Y."/>
            <person name="Berthold D.E."/>
            <person name="Hu J."/>
            <person name="Lefler F.W."/>
            <person name="Laughinghouse H.D. IV."/>
        </authorList>
    </citation>
    <scope>NUCLEOTIDE SEQUENCE [LARGE SCALE GENOMIC DNA]</scope>
    <source>
        <strain evidence="3 4">BLCC-M143</strain>
    </source>
</reference>
<comment type="caution">
    <text evidence="3">The sequence shown here is derived from an EMBL/GenBank/DDBJ whole genome shotgun (WGS) entry which is preliminary data.</text>
</comment>
<proteinExistence type="predicted"/>
<name>A0ABT7BWA5_9CYAN</name>
<dbReference type="Proteomes" id="UP001232992">
    <property type="component" value="Unassembled WGS sequence"/>
</dbReference>
<keyword evidence="1" id="KW-0175">Coiled coil</keyword>
<feature type="coiled-coil region" evidence="1">
    <location>
        <begin position="80"/>
        <end position="191"/>
    </location>
</feature>
<feature type="region of interest" description="Disordered" evidence="2">
    <location>
        <begin position="279"/>
        <end position="303"/>
    </location>
</feature>
<feature type="compositionally biased region" description="Polar residues" evidence="2">
    <location>
        <begin position="279"/>
        <end position="291"/>
    </location>
</feature>
<evidence type="ECO:0000256" key="1">
    <source>
        <dbReference type="SAM" id="Coils"/>
    </source>
</evidence>
<dbReference type="RefSeq" id="WP_283757447.1">
    <property type="nucleotide sequence ID" value="NZ_JAQOSQ010000004.1"/>
</dbReference>
<protein>
    <submittedName>
        <fullName evidence="3">Uncharacterized protein</fullName>
    </submittedName>
</protein>
<evidence type="ECO:0000313" key="3">
    <source>
        <dbReference type="EMBL" id="MDJ1182794.1"/>
    </source>
</evidence>
<dbReference type="EMBL" id="JAQOSQ010000004">
    <property type="protein sequence ID" value="MDJ1182794.1"/>
    <property type="molecule type" value="Genomic_DNA"/>
</dbReference>
<evidence type="ECO:0000313" key="4">
    <source>
        <dbReference type="Proteomes" id="UP001232992"/>
    </source>
</evidence>